<evidence type="ECO:0000256" key="9">
    <source>
        <dbReference type="ARBA" id="ARBA00023170"/>
    </source>
</evidence>
<gene>
    <name evidence="13" type="ORF">BXYJ_LOCUS8475</name>
</gene>
<evidence type="ECO:0000256" key="3">
    <source>
        <dbReference type="ARBA" id="ARBA00022723"/>
    </source>
</evidence>
<evidence type="ECO:0000313" key="16">
    <source>
        <dbReference type="WBParaSite" id="BXY_1188900.1"/>
    </source>
</evidence>
<evidence type="ECO:0000256" key="1">
    <source>
        <dbReference type="ARBA" id="ARBA00004123"/>
    </source>
</evidence>
<keyword evidence="7" id="KW-0238">DNA-binding</keyword>
<dbReference type="Pfam" id="PF00105">
    <property type="entry name" value="zf-C4"/>
    <property type="match status" value="1"/>
</dbReference>
<dbReference type="Gene3D" id="3.30.50.10">
    <property type="entry name" value="Erythroid Transcription Factor GATA-1, subunit A"/>
    <property type="match status" value="1"/>
</dbReference>
<dbReference type="GO" id="GO:0006357">
    <property type="term" value="P:regulation of transcription by RNA polymerase II"/>
    <property type="evidence" value="ECO:0007669"/>
    <property type="project" value="TreeGrafter"/>
</dbReference>
<keyword evidence="6" id="KW-0805">Transcription regulation</keyword>
<dbReference type="PANTHER" id="PTHR46011">
    <property type="entry name" value="NUCLEAR HORMONE RECEPTOR FAMILY MEMBER NHR-86-RELATED"/>
    <property type="match status" value="1"/>
</dbReference>
<keyword evidence="15" id="KW-1185">Reference proteome</keyword>
<evidence type="ECO:0000256" key="5">
    <source>
        <dbReference type="ARBA" id="ARBA00022833"/>
    </source>
</evidence>
<evidence type="ECO:0000256" key="11">
    <source>
        <dbReference type="SAM" id="MobiDB-lite"/>
    </source>
</evidence>
<evidence type="ECO:0000256" key="4">
    <source>
        <dbReference type="ARBA" id="ARBA00022771"/>
    </source>
</evidence>
<evidence type="ECO:0000256" key="8">
    <source>
        <dbReference type="ARBA" id="ARBA00023163"/>
    </source>
</evidence>
<evidence type="ECO:0000313" key="14">
    <source>
        <dbReference type="Proteomes" id="UP000095284"/>
    </source>
</evidence>
<evidence type="ECO:0000256" key="6">
    <source>
        <dbReference type="ARBA" id="ARBA00023015"/>
    </source>
</evidence>
<evidence type="ECO:0000256" key="10">
    <source>
        <dbReference type="ARBA" id="ARBA00023242"/>
    </source>
</evidence>
<evidence type="ECO:0000256" key="7">
    <source>
        <dbReference type="ARBA" id="ARBA00023125"/>
    </source>
</evidence>
<reference evidence="13" key="2">
    <citation type="submission" date="2020-09" db="EMBL/GenBank/DDBJ databases">
        <authorList>
            <person name="Kikuchi T."/>
        </authorList>
    </citation>
    <scope>NUCLEOTIDE SEQUENCE</scope>
    <source>
        <strain evidence="13">Ka4C1</strain>
    </source>
</reference>
<proteinExistence type="inferred from homology"/>
<dbReference type="OrthoDB" id="10018779at2759"/>
<dbReference type="SUPFAM" id="SSF57716">
    <property type="entry name" value="Glucocorticoid receptor-like (DNA-binding domain)"/>
    <property type="match status" value="1"/>
</dbReference>
<dbReference type="GO" id="GO:0005634">
    <property type="term" value="C:nucleus"/>
    <property type="evidence" value="ECO:0007669"/>
    <property type="project" value="UniProtKB-SubCell"/>
</dbReference>
<reference evidence="16" key="1">
    <citation type="submission" date="2016-11" db="UniProtKB">
        <authorList>
            <consortium name="WormBaseParasite"/>
        </authorList>
    </citation>
    <scope>IDENTIFICATION</scope>
</reference>
<name>A0A1I7SFS6_BURXY</name>
<dbReference type="GO" id="GO:0008270">
    <property type="term" value="F:zinc ion binding"/>
    <property type="evidence" value="ECO:0007669"/>
    <property type="project" value="UniProtKB-KW"/>
</dbReference>
<organism evidence="14 16">
    <name type="scientific">Bursaphelenchus xylophilus</name>
    <name type="common">Pinewood nematode worm</name>
    <name type="synonym">Aphelenchoides xylophilus</name>
    <dbReference type="NCBI Taxonomy" id="6326"/>
    <lineage>
        <taxon>Eukaryota</taxon>
        <taxon>Metazoa</taxon>
        <taxon>Ecdysozoa</taxon>
        <taxon>Nematoda</taxon>
        <taxon>Chromadorea</taxon>
        <taxon>Rhabditida</taxon>
        <taxon>Tylenchina</taxon>
        <taxon>Tylenchomorpha</taxon>
        <taxon>Aphelenchoidea</taxon>
        <taxon>Aphelenchoididae</taxon>
        <taxon>Bursaphelenchus</taxon>
    </lineage>
</organism>
<dbReference type="EMBL" id="CAJFCV020000004">
    <property type="protein sequence ID" value="CAG9114352.1"/>
    <property type="molecule type" value="Genomic_DNA"/>
</dbReference>
<dbReference type="SMR" id="A0A1I7SFS6"/>
<keyword evidence="9" id="KW-0675">Receptor</keyword>
<dbReference type="WBParaSite" id="BXY_1188900.1">
    <property type="protein sequence ID" value="BXY_1188900.1"/>
    <property type="gene ID" value="BXY_1188900"/>
</dbReference>
<dbReference type="Proteomes" id="UP000659654">
    <property type="component" value="Unassembled WGS sequence"/>
</dbReference>
<dbReference type="EMBL" id="CAJFDI010000004">
    <property type="protein sequence ID" value="CAD5225300.1"/>
    <property type="molecule type" value="Genomic_DNA"/>
</dbReference>
<dbReference type="CDD" id="cd06960">
    <property type="entry name" value="NR_DBD_HNF4A"/>
    <property type="match status" value="1"/>
</dbReference>
<dbReference type="GO" id="GO:0003700">
    <property type="term" value="F:DNA-binding transcription factor activity"/>
    <property type="evidence" value="ECO:0007669"/>
    <property type="project" value="InterPro"/>
</dbReference>
<dbReference type="PANTHER" id="PTHR46011:SF32">
    <property type="entry name" value="NUCLEAR HORMONE RECEPTOR FAMILY"/>
    <property type="match status" value="1"/>
</dbReference>
<feature type="region of interest" description="Disordered" evidence="11">
    <location>
        <begin position="94"/>
        <end position="124"/>
    </location>
</feature>
<dbReference type="InterPro" id="IPR049636">
    <property type="entry name" value="HNF4-like_DBD"/>
</dbReference>
<dbReference type="InterPro" id="IPR035500">
    <property type="entry name" value="NHR-like_dom_sf"/>
</dbReference>
<dbReference type="PROSITE" id="PS51030">
    <property type="entry name" value="NUCLEAR_REC_DBD_2"/>
    <property type="match status" value="1"/>
</dbReference>
<keyword evidence="4" id="KW-0863">Zinc-finger</keyword>
<accession>A0A1I7SFS6</accession>
<sequence>MNPSASSSTYSMNALRSELNCSENHCRVCGAVSDGVHFGIVACRACSAFFRRSVVEERVYKCLYGRKCGMALNIRNSCRSCRFARCQAAGMKTEKVQHPRDRNRRNPQANQKPNKVLPSTPLPTTSKILDRLREGYKQYHIAHRAIFSTMHPKHIFADRNSLATISIDERFKLDMAVLPSIYIMFKEYFCPYALMDKENKFEVIITFLQRFLQLERSYLTALYFPDKDNVVAFSQLDYADFDHMNKYFKNDVNPKESERTFRPYLSRLKRLTRKAKMLQLDEMEFLGLVGILTASEIYWRTDAPEAFAEQTQMFKELHQHCQKKSHTSADTRFGQLLMMIRDGEEMSWTFNECIFLGVLVDDIYKATVDRIRDMIDMIQS</sequence>
<protein>
    <submittedName>
        <fullName evidence="13">(pine wood nematode) hypothetical protein</fullName>
    </submittedName>
    <submittedName>
        <fullName evidence="16">Nuclear receptor domain-containing protein</fullName>
    </submittedName>
</protein>
<evidence type="ECO:0000313" key="15">
    <source>
        <dbReference type="Proteomes" id="UP000659654"/>
    </source>
</evidence>
<dbReference type="Gene3D" id="1.10.565.10">
    <property type="entry name" value="Retinoid X Receptor"/>
    <property type="match status" value="1"/>
</dbReference>
<keyword evidence="3" id="KW-0479">Metal-binding</keyword>
<dbReference type="Pfam" id="PF00104">
    <property type="entry name" value="Hormone_recep"/>
    <property type="match status" value="1"/>
</dbReference>
<dbReference type="PRINTS" id="PR00047">
    <property type="entry name" value="STROIDFINGER"/>
</dbReference>
<dbReference type="SUPFAM" id="SSF48508">
    <property type="entry name" value="Nuclear receptor ligand-binding domain"/>
    <property type="match status" value="1"/>
</dbReference>
<dbReference type="AlphaFoldDB" id="A0A1I7SFS6"/>
<keyword evidence="10" id="KW-0539">Nucleus</keyword>
<dbReference type="Proteomes" id="UP000095284">
    <property type="component" value="Unplaced"/>
</dbReference>
<evidence type="ECO:0000259" key="12">
    <source>
        <dbReference type="PROSITE" id="PS51030"/>
    </source>
</evidence>
<dbReference type="PROSITE" id="PS00031">
    <property type="entry name" value="NUCLEAR_REC_DBD_1"/>
    <property type="match status" value="1"/>
</dbReference>
<keyword evidence="5" id="KW-0862">Zinc</keyword>
<evidence type="ECO:0000313" key="13">
    <source>
        <dbReference type="EMBL" id="CAD5225300.1"/>
    </source>
</evidence>
<feature type="domain" description="Nuclear receptor" evidence="12">
    <location>
        <begin position="23"/>
        <end position="98"/>
    </location>
</feature>
<keyword evidence="8" id="KW-0804">Transcription</keyword>
<evidence type="ECO:0000256" key="2">
    <source>
        <dbReference type="ARBA" id="ARBA00005993"/>
    </source>
</evidence>
<comment type="similarity">
    <text evidence="2">Belongs to the nuclear hormone receptor family.</text>
</comment>
<dbReference type="InterPro" id="IPR001628">
    <property type="entry name" value="Znf_hrmn_rcpt"/>
</dbReference>
<dbReference type="InterPro" id="IPR013088">
    <property type="entry name" value="Znf_NHR/GATA"/>
</dbReference>
<comment type="subcellular location">
    <subcellularLocation>
        <location evidence="1">Nucleus</location>
    </subcellularLocation>
</comment>
<dbReference type="InterPro" id="IPR000536">
    <property type="entry name" value="Nucl_hrmn_rcpt_lig-bd"/>
</dbReference>
<dbReference type="Proteomes" id="UP000582659">
    <property type="component" value="Unassembled WGS sequence"/>
</dbReference>
<dbReference type="SMART" id="SM00399">
    <property type="entry name" value="ZnF_C4"/>
    <property type="match status" value="1"/>
</dbReference>
<dbReference type="GO" id="GO:0000978">
    <property type="term" value="F:RNA polymerase II cis-regulatory region sequence-specific DNA binding"/>
    <property type="evidence" value="ECO:0007669"/>
    <property type="project" value="InterPro"/>
</dbReference>